<feature type="region of interest" description="Disordered" evidence="1">
    <location>
        <begin position="47"/>
        <end position="72"/>
    </location>
</feature>
<dbReference type="HOGENOM" id="CLU_2179507_0_0_0"/>
<dbReference type="PATRIC" id="fig|745776.4.peg.1850"/>
<dbReference type="KEGG" id="dgo:DGo_CA1801"/>
<sequence>MAAPVTVPGVPAHEWALAPDALAGLDTLAAHARAARATAVHRALSHRPGRLSGCAARPARPGEVVSGEEGAGGAHARFRRAVNAVMRANPQEVVAHGTVISLLEHITLD</sequence>
<gene>
    <name evidence="2" type="ordered locus">DGo_CA1801</name>
</gene>
<dbReference type="EMBL" id="CP002191">
    <property type="protein sequence ID" value="AFD25728.1"/>
    <property type="molecule type" value="Genomic_DNA"/>
</dbReference>
<dbReference type="eggNOG" id="COG0406">
    <property type="taxonomic scope" value="Bacteria"/>
</dbReference>
<dbReference type="AlphaFoldDB" id="H8GWS2"/>
<dbReference type="STRING" id="745776.DGo_CA1801"/>
<evidence type="ECO:0000313" key="2">
    <source>
        <dbReference type="EMBL" id="AFD25728.1"/>
    </source>
</evidence>
<proteinExistence type="predicted"/>
<reference evidence="2 3" key="1">
    <citation type="journal article" date="2012" name="PLoS ONE">
        <title>Genome sequence and transcriptome analysis of the radioresistant bacterium Deinococcus gobiensis: insights into the extreme environmental adaptations.</title>
        <authorList>
            <person name="Yuan M."/>
            <person name="Chen M."/>
            <person name="Zhang W."/>
            <person name="Lu W."/>
            <person name="Wang J."/>
            <person name="Yang M."/>
            <person name="Zhao P."/>
            <person name="Tang R."/>
            <person name="Li X."/>
            <person name="Hao Y."/>
            <person name="Zhou Z."/>
            <person name="Zhan Y."/>
            <person name="Yu H."/>
            <person name="Teng C."/>
            <person name="Yan Y."/>
            <person name="Ping S."/>
            <person name="Wang Y."/>
            <person name="Lin M."/>
        </authorList>
    </citation>
    <scope>NUCLEOTIDE SEQUENCE [LARGE SCALE GENOMIC DNA]</scope>
    <source>
        <strain evidence="2 3">I-0</strain>
    </source>
</reference>
<evidence type="ECO:0000256" key="1">
    <source>
        <dbReference type="SAM" id="MobiDB-lite"/>
    </source>
</evidence>
<organism evidence="2 3">
    <name type="scientific">Deinococcus gobiensis (strain DSM 21396 / JCM 16679 / CGMCC 1.7299 / I-0)</name>
    <dbReference type="NCBI Taxonomy" id="745776"/>
    <lineage>
        <taxon>Bacteria</taxon>
        <taxon>Thermotogati</taxon>
        <taxon>Deinococcota</taxon>
        <taxon>Deinococci</taxon>
        <taxon>Deinococcales</taxon>
        <taxon>Deinococcaceae</taxon>
        <taxon>Deinococcus</taxon>
    </lineage>
</organism>
<protein>
    <submittedName>
        <fullName evidence="2">Uncharacterized protein</fullName>
    </submittedName>
</protein>
<evidence type="ECO:0000313" key="3">
    <source>
        <dbReference type="Proteomes" id="UP000007575"/>
    </source>
</evidence>
<dbReference type="RefSeq" id="WP_014685211.1">
    <property type="nucleotide sequence ID" value="NC_017790.1"/>
</dbReference>
<accession>H8GWS2</accession>
<name>H8GWS2_DEIGI</name>
<keyword evidence="3" id="KW-1185">Reference proteome</keyword>
<dbReference type="Proteomes" id="UP000007575">
    <property type="component" value="Chromosome"/>
</dbReference>